<gene>
    <name evidence="2" type="ORF">LCGC14_1420430</name>
</gene>
<dbReference type="AlphaFoldDB" id="A0A0F9M736"/>
<sequence length="302" mass="34078">MKKIKTLSKIILGLLLFIPFGKVSLAQESYVGIQNGDEYIWRLSMYAENWGSYFDDLVEGSLRNLLSLSPSSSLTQVYLDWIYYKFETPPQSQWPFTITAVGPEETGTIFSPFDNTTITSTPINATTGWRLSAYPSVNSYYNSTWYIVNNTSSFLRQTLNLTLAFSPYGIMSFQFAPTNINWTLFITEFLGVMNSRGGLYKNISATVRSNGYSLHVPALGFEQNSVAIDISVKYNSIGVLSDYEFSYGGKKLVKYWSYISPKPILSMAELLSIIFGSAFFVFIVLIVLIRKKILKDPIYIGV</sequence>
<name>A0A0F9M736_9ZZZZ</name>
<dbReference type="EMBL" id="LAZR01009469">
    <property type="protein sequence ID" value="KKM72450.1"/>
    <property type="molecule type" value="Genomic_DNA"/>
</dbReference>
<comment type="caution">
    <text evidence="2">The sequence shown here is derived from an EMBL/GenBank/DDBJ whole genome shotgun (WGS) entry which is preliminary data.</text>
</comment>
<evidence type="ECO:0000313" key="2">
    <source>
        <dbReference type="EMBL" id="KKM72450.1"/>
    </source>
</evidence>
<feature type="transmembrane region" description="Helical" evidence="1">
    <location>
        <begin position="270"/>
        <end position="289"/>
    </location>
</feature>
<reference evidence="2" key="1">
    <citation type="journal article" date="2015" name="Nature">
        <title>Complex archaea that bridge the gap between prokaryotes and eukaryotes.</title>
        <authorList>
            <person name="Spang A."/>
            <person name="Saw J.H."/>
            <person name="Jorgensen S.L."/>
            <person name="Zaremba-Niedzwiedzka K."/>
            <person name="Martijn J."/>
            <person name="Lind A.E."/>
            <person name="van Eijk R."/>
            <person name="Schleper C."/>
            <person name="Guy L."/>
            <person name="Ettema T.J."/>
        </authorList>
    </citation>
    <scope>NUCLEOTIDE SEQUENCE</scope>
</reference>
<accession>A0A0F9M736</accession>
<evidence type="ECO:0000256" key="1">
    <source>
        <dbReference type="SAM" id="Phobius"/>
    </source>
</evidence>
<proteinExistence type="predicted"/>
<protein>
    <submittedName>
        <fullName evidence="2">Uncharacterized protein</fullName>
    </submittedName>
</protein>
<organism evidence="2">
    <name type="scientific">marine sediment metagenome</name>
    <dbReference type="NCBI Taxonomy" id="412755"/>
    <lineage>
        <taxon>unclassified sequences</taxon>
        <taxon>metagenomes</taxon>
        <taxon>ecological metagenomes</taxon>
    </lineage>
</organism>
<keyword evidence="1" id="KW-0812">Transmembrane</keyword>
<keyword evidence="1" id="KW-0472">Membrane</keyword>
<keyword evidence="1" id="KW-1133">Transmembrane helix</keyword>